<accession>A0A2N5ULS8</accession>
<protein>
    <submittedName>
        <fullName evidence="2">Uncharacterized protein</fullName>
    </submittedName>
</protein>
<feature type="region of interest" description="Disordered" evidence="1">
    <location>
        <begin position="65"/>
        <end position="102"/>
    </location>
</feature>
<evidence type="ECO:0000313" key="2">
    <source>
        <dbReference type="EMBL" id="PLW38723.1"/>
    </source>
</evidence>
<proteinExistence type="predicted"/>
<evidence type="ECO:0000313" key="3">
    <source>
        <dbReference type="Proteomes" id="UP000235392"/>
    </source>
</evidence>
<dbReference type="EMBL" id="PGCI01000124">
    <property type="protein sequence ID" value="PLW38723.1"/>
    <property type="molecule type" value="Genomic_DNA"/>
</dbReference>
<organism evidence="2 3">
    <name type="scientific">Puccinia coronata f. sp. avenae</name>
    <dbReference type="NCBI Taxonomy" id="200324"/>
    <lineage>
        <taxon>Eukaryota</taxon>
        <taxon>Fungi</taxon>
        <taxon>Dikarya</taxon>
        <taxon>Basidiomycota</taxon>
        <taxon>Pucciniomycotina</taxon>
        <taxon>Pucciniomycetes</taxon>
        <taxon>Pucciniales</taxon>
        <taxon>Pucciniaceae</taxon>
        <taxon>Puccinia</taxon>
    </lineage>
</organism>
<sequence length="157" mass="16810">MPLELEGLGGSKTPAQVREVPAAAKRLTSKGAVSSHWEWEDATSQPPAITVLRNVAVQIRLSMTAPSSSKSHINTPPSFPPSSSSTLTDNSHTSSLLTSHIHSQHDLTPRPLTVSSFPHQLAFTSPTLLVQNSLVVVYLPPRGGSNIHNPLTLTLKQ</sequence>
<comment type="caution">
    <text evidence="2">The sequence shown here is derived from an EMBL/GenBank/DDBJ whole genome shotgun (WGS) entry which is preliminary data.</text>
</comment>
<reference evidence="2 3" key="1">
    <citation type="submission" date="2017-11" db="EMBL/GenBank/DDBJ databases">
        <title>De novo assembly and phasing of dikaryotic genomes from two isolates of Puccinia coronata f. sp. avenae, the causal agent of oat crown rust.</title>
        <authorList>
            <person name="Miller M.E."/>
            <person name="Zhang Y."/>
            <person name="Omidvar V."/>
            <person name="Sperschneider J."/>
            <person name="Schwessinger B."/>
            <person name="Raley C."/>
            <person name="Palmer J.M."/>
            <person name="Garnica D."/>
            <person name="Upadhyaya N."/>
            <person name="Rathjen J."/>
            <person name="Taylor J.M."/>
            <person name="Park R.F."/>
            <person name="Dodds P.N."/>
            <person name="Hirsch C.D."/>
            <person name="Kianian S.F."/>
            <person name="Figueroa M."/>
        </authorList>
    </citation>
    <scope>NUCLEOTIDE SEQUENCE [LARGE SCALE GENOMIC DNA]</scope>
    <source>
        <strain evidence="2">12SD80</strain>
    </source>
</reference>
<dbReference type="Proteomes" id="UP000235392">
    <property type="component" value="Unassembled WGS sequence"/>
</dbReference>
<feature type="compositionally biased region" description="Low complexity" evidence="1">
    <location>
        <begin position="81"/>
        <end position="101"/>
    </location>
</feature>
<name>A0A2N5ULS8_9BASI</name>
<feature type="compositionally biased region" description="Polar residues" evidence="1">
    <location>
        <begin position="65"/>
        <end position="75"/>
    </location>
</feature>
<gene>
    <name evidence="2" type="ORF">PCASD_11521</name>
</gene>
<dbReference type="AlphaFoldDB" id="A0A2N5ULS8"/>
<evidence type="ECO:0000256" key="1">
    <source>
        <dbReference type="SAM" id="MobiDB-lite"/>
    </source>
</evidence>